<organism evidence="2 3">
    <name type="scientific">Blautia hansenii DSM 20583</name>
    <dbReference type="NCBI Taxonomy" id="537007"/>
    <lineage>
        <taxon>Bacteria</taxon>
        <taxon>Bacillati</taxon>
        <taxon>Bacillota</taxon>
        <taxon>Clostridia</taxon>
        <taxon>Lachnospirales</taxon>
        <taxon>Lachnospiraceae</taxon>
        <taxon>Blautia</taxon>
    </lineage>
</organism>
<sequence length="43" mass="5039">MYEISISKNPLPVPLFFLNFYDFLYIFLAISLQDVTDYVATCL</sequence>
<dbReference type="EMBL" id="ABYU02000043">
    <property type="protein sequence ID" value="EEX20433.1"/>
    <property type="molecule type" value="Genomic_DNA"/>
</dbReference>
<evidence type="ECO:0000256" key="1">
    <source>
        <dbReference type="SAM" id="Phobius"/>
    </source>
</evidence>
<keyword evidence="3" id="KW-1185">Reference proteome</keyword>
<reference evidence="2" key="1">
    <citation type="submission" date="2009-09" db="EMBL/GenBank/DDBJ databases">
        <authorList>
            <person name="Weinstock G."/>
            <person name="Sodergren E."/>
            <person name="Clifton S."/>
            <person name="Fulton L."/>
            <person name="Fulton B."/>
            <person name="Courtney L."/>
            <person name="Fronick C."/>
            <person name="Harrison M."/>
            <person name="Strong C."/>
            <person name="Farmer C."/>
            <person name="Delahaunty K."/>
            <person name="Markovic C."/>
            <person name="Hall O."/>
            <person name="Minx P."/>
            <person name="Tomlinson C."/>
            <person name="Mitreva M."/>
            <person name="Nelson J."/>
            <person name="Hou S."/>
            <person name="Wollam A."/>
            <person name="Pepin K.H."/>
            <person name="Johnson M."/>
            <person name="Bhonagiri V."/>
            <person name="Nash W.E."/>
            <person name="Warren W."/>
            <person name="Chinwalla A."/>
            <person name="Mardis E.R."/>
            <person name="Wilson R.K."/>
        </authorList>
    </citation>
    <scope>NUCLEOTIDE SEQUENCE [LARGE SCALE GENOMIC DNA]</scope>
    <source>
        <strain evidence="2">DSM 20583</strain>
    </source>
</reference>
<keyword evidence="1" id="KW-1133">Transmembrane helix</keyword>
<dbReference type="HOGENOM" id="CLU_3230343_0_0_9"/>
<dbReference type="AlphaFoldDB" id="C9LBC6"/>
<protein>
    <submittedName>
        <fullName evidence="2">Uncharacterized protein</fullName>
    </submittedName>
</protein>
<proteinExistence type="predicted"/>
<gene>
    <name evidence="2" type="ORF">BLAHAN_06734</name>
</gene>
<comment type="caution">
    <text evidence="2">The sequence shown here is derived from an EMBL/GenBank/DDBJ whole genome shotgun (WGS) entry which is preliminary data.</text>
</comment>
<keyword evidence="1" id="KW-0472">Membrane</keyword>
<keyword evidence="1" id="KW-0812">Transmembrane</keyword>
<dbReference type="Proteomes" id="UP000003755">
    <property type="component" value="Unassembled WGS sequence"/>
</dbReference>
<evidence type="ECO:0000313" key="3">
    <source>
        <dbReference type="Proteomes" id="UP000003755"/>
    </source>
</evidence>
<name>C9LBC6_BLAHA</name>
<accession>C9LBC6</accession>
<dbReference type="STRING" id="537007.BLAHAN_06734"/>
<evidence type="ECO:0000313" key="2">
    <source>
        <dbReference type="EMBL" id="EEX20433.1"/>
    </source>
</evidence>
<feature type="transmembrane region" description="Helical" evidence="1">
    <location>
        <begin position="12"/>
        <end position="30"/>
    </location>
</feature>